<proteinExistence type="predicted"/>
<dbReference type="AlphaFoldDB" id="A0A4P6XT06"/>
<feature type="compositionally biased region" description="Basic residues" evidence="1">
    <location>
        <begin position="17"/>
        <end position="27"/>
    </location>
</feature>
<sequence>MKSAIFQDLGLANQTRQARKQPQKKWPRTSSPFVAPASATALPSWNFDDMLSNYTSSGVLPPPLSPSLPPRFAPKESNKAQSVKNVNSDEDVDTDSLPLSLLSPTLPSMFQKIGPPATTSSLAHPLPEKPSTVHSVLHGSPKPVRGNRVRWVDKRDDPSKPRFLLRISFSSLLGAYKKAVRSKQGFDDKKRSSLEEVQGLAISGLVNEQNPNMIPPWPKAYQDFLGVHAKLTKEDTFLSMIVQFDWVLCSAITCDSARTKLHHSRTSQTEAWHDLLTEIPIFVHRIERFIKTNNVSDRKRSCLSFLVGVLAVCKAMILKRVNSQLSNDIENTLRKPISADEKQSFIELQQQIIRNYHKIEEYFAESQSFFKNSPPPTTVCPKTWSMRASSIPKSDELPLSPSSDAYFLPLGSYSDLGEACAFLYGCLRDFVDVFEIEVGGAGRYQLQSGLPNRLYDE</sequence>
<feature type="region of interest" description="Disordered" evidence="1">
    <location>
        <begin position="65"/>
        <end position="95"/>
    </location>
</feature>
<dbReference type="Proteomes" id="UP000292447">
    <property type="component" value="Chromosome IV"/>
</dbReference>
<evidence type="ECO:0000313" key="2">
    <source>
        <dbReference type="EMBL" id="QBM89288.1"/>
    </source>
</evidence>
<name>A0A4P6XT06_9ASCO</name>
<dbReference type="EMBL" id="CP034459">
    <property type="protein sequence ID" value="QBM89288.1"/>
    <property type="molecule type" value="Genomic_DNA"/>
</dbReference>
<organism evidence="2 3">
    <name type="scientific">Metschnikowia aff. pulcherrima</name>
    <dbReference type="NCBI Taxonomy" id="2163413"/>
    <lineage>
        <taxon>Eukaryota</taxon>
        <taxon>Fungi</taxon>
        <taxon>Dikarya</taxon>
        <taxon>Ascomycota</taxon>
        <taxon>Saccharomycotina</taxon>
        <taxon>Pichiomycetes</taxon>
        <taxon>Metschnikowiaceae</taxon>
        <taxon>Metschnikowia</taxon>
    </lineage>
</organism>
<dbReference type="STRING" id="2163413.A0A4P6XT06"/>
<feature type="region of interest" description="Disordered" evidence="1">
    <location>
        <begin position="1"/>
        <end position="34"/>
    </location>
</feature>
<evidence type="ECO:0000313" key="3">
    <source>
        <dbReference type="Proteomes" id="UP000292447"/>
    </source>
</evidence>
<keyword evidence="3" id="KW-1185">Reference proteome</keyword>
<accession>A0A4P6XT06</accession>
<reference evidence="3" key="1">
    <citation type="submission" date="2019-03" db="EMBL/GenBank/DDBJ databases">
        <title>Snf2 controls pulcherriminic acid biosynthesis and connects pigmentation and antifungal activity of the yeast Metschnikowia pulcherrima.</title>
        <authorList>
            <person name="Gore-Lloyd D."/>
            <person name="Sumann I."/>
            <person name="Brachmann A.O."/>
            <person name="Schneeberger K."/>
            <person name="Ortiz-Merino R.A."/>
            <person name="Moreno-Beltran M."/>
            <person name="Schlaefli M."/>
            <person name="Kirner P."/>
            <person name="Santos Kron A."/>
            <person name="Wolfe K.H."/>
            <person name="Piel J."/>
            <person name="Ahrens C.H."/>
            <person name="Henk D."/>
            <person name="Freimoser F.M."/>
        </authorList>
    </citation>
    <scope>NUCLEOTIDE SEQUENCE [LARGE SCALE GENOMIC DNA]</scope>
    <source>
        <strain evidence="3">APC 1.2</strain>
    </source>
</reference>
<protein>
    <submittedName>
        <fullName evidence="2">Uncharacterized protein</fullName>
    </submittedName>
</protein>
<gene>
    <name evidence="2" type="ORF">METSCH_D03560</name>
</gene>
<evidence type="ECO:0000256" key="1">
    <source>
        <dbReference type="SAM" id="MobiDB-lite"/>
    </source>
</evidence>